<name>A0AC35UCV7_9BILA</name>
<evidence type="ECO:0000313" key="1">
    <source>
        <dbReference type="Proteomes" id="UP000095286"/>
    </source>
</evidence>
<reference evidence="2" key="1">
    <citation type="submission" date="2016-11" db="UniProtKB">
        <authorList>
            <consortium name="WormBaseParasite"/>
        </authorList>
    </citation>
    <scope>IDENTIFICATION</scope>
    <source>
        <strain evidence="2">KR3021</strain>
    </source>
</reference>
<evidence type="ECO:0000313" key="2">
    <source>
        <dbReference type="WBParaSite" id="RSKR_0001019500.1"/>
    </source>
</evidence>
<proteinExistence type="predicted"/>
<sequence length="981" mass="110133">MNMTIGAGCEEFFMSSDEEEEEIPFKRSKPLHSVSFFEQKAIPKLLSFKTKLNIQRKSSFAVLKDFFNKPKSNKLLKMEEIPSIKNQILKPCVGDALLSNKNRIKAYSKYIPERAKLHKRISTNPNCYYIKDSFVNSQEWTVSRNVPELRLGIVGSLSSGKASLTHRFLTGAFTRDEPVEGGRFKKEVVLEGQSYLLLLRDDGSVLFDGNDKETVKNDRQFSQWFDAIIFVFNIYSRESFEDIYKYYQHISKHRSLADTPIILVGTQDSLSESSQRLVTEAEARAMATKLKKCGYIETCATYGLNVETVFKNGNSSIAVASRNITPTNNPSPPADYIFNNGGHYVTSRASNLPNYSRSISSVGHSEKDPRRGSHYLNNQQHFNLGPPTFNTYKEAQMGRLDPKQTSRPPSIAPDYGTVKSLHQPPPDDFHHGLGSSATVSRLPTPSSTPTAQRKNRRISNLWKSGKDHHEDKPSHAPILNLGAGRVIPIKQGLLYKKSSKSLNKEWKKKFVCLHSDGRLCYHQNLKDYMDKNSNGKEVFLGLATVRLSGRARPRVTQRASVAVASSSGKENLGPMLKTGRYSLAPNDELLASLSNPCLDIGPSGAISPTNDGTSGNSDNGEGVPCGSGSMSKATAAAMINAPNSISHSALKKKRGHRRLGSSSKNDEEDDCEFEIVSYDQKRWEFSAASPEERDEWVSIIQEQIEKSLQQQMSQKTKTSSRVHGLKEQIQSLRDIPGNNYCADCNALKPDWASLNLGTLICIECSGVHRNLGTHISKVRSLELDEWPIEYLSVMKAIGNDVSNRLWEHHALKEKKPSFDASHEAKEAWIRAKYEQKRFLPPIPVDKTLSRQLVDAIVTKDLFQILLVLSRCTDKEVNSRVSTRDKRTPAHLACSLGNVEILQLLIWYNADLKLLDDTNHSSLWHAKNTGNKECVDVIINNGISPNYGCDDFTPEHQQNNYNFNEVDETSQEVQFRKKYECN</sequence>
<dbReference type="WBParaSite" id="RSKR_0001019500.1">
    <property type="protein sequence ID" value="RSKR_0001019500.1"/>
    <property type="gene ID" value="RSKR_0001019500"/>
</dbReference>
<accession>A0AC35UCV7</accession>
<dbReference type="Proteomes" id="UP000095286">
    <property type="component" value="Unplaced"/>
</dbReference>
<protein>
    <submittedName>
        <fullName evidence="2">Centaurin-gamma-1A</fullName>
    </submittedName>
</protein>
<organism evidence="1 2">
    <name type="scientific">Rhabditophanes sp. KR3021</name>
    <dbReference type="NCBI Taxonomy" id="114890"/>
    <lineage>
        <taxon>Eukaryota</taxon>
        <taxon>Metazoa</taxon>
        <taxon>Ecdysozoa</taxon>
        <taxon>Nematoda</taxon>
        <taxon>Chromadorea</taxon>
        <taxon>Rhabditida</taxon>
        <taxon>Tylenchina</taxon>
        <taxon>Panagrolaimomorpha</taxon>
        <taxon>Strongyloidoidea</taxon>
        <taxon>Alloionematidae</taxon>
        <taxon>Rhabditophanes</taxon>
    </lineage>
</organism>